<sequence length="130" mass="15005">MKGIVWVILGLFVITSCGNEYDDESEVVEPLTFQSDSLQSDQEILEQRENFVETFNESDEGQLVTLSFTNVEQTRLKGDVLVEEELGEEESFVVFDSLVDLYFEDSQMLSLGFESLEMASDRYSKMYFFE</sequence>
<evidence type="ECO:0000313" key="2">
    <source>
        <dbReference type="Proteomes" id="UP001500298"/>
    </source>
</evidence>
<proteinExistence type="predicted"/>
<protein>
    <submittedName>
        <fullName evidence="1">Uncharacterized protein</fullName>
    </submittedName>
</protein>
<dbReference type="EMBL" id="BAABJX010000054">
    <property type="protein sequence ID" value="GAA4846545.1"/>
    <property type="molecule type" value="Genomic_DNA"/>
</dbReference>
<dbReference type="Proteomes" id="UP001500298">
    <property type="component" value="Unassembled WGS sequence"/>
</dbReference>
<accession>A0ABP9DLK6</accession>
<name>A0ABP9DLK6_9BACT</name>
<dbReference type="PROSITE" id="PS51257">
    <property type="entry name" value="PROKAR_LIPOPROTEIN"/>
    <property type="match status" value="1"/>
</dbReference>
<comment type="caution">
    <text evidence="1">The sequence shown here is derived from an EMBL/GenBank/DDBJ whole genome shotgun (WGS) entry which is preliminary data.</text>
</comment>
<dbReference type="RefSeq" id="WP_345373992.1">
    <property type="nucleotide sequence ID" value="NZ_BAABJX010000054.1"/>
</dbReference>
<keyword evidence="2" id="KW-1185">Reference proteome</keyword>
<organism evidence="1 2">
    <name type="scientific">Algivirga pacifica</name>
    <dbReference type="NCBI Taxonomy" id="1162670"/>
    <lineage>
        <taxon>Bacteria</taxon>
        <taxon>Pseudomonadati</taxon>
        <taxon>Bacteroidota</taxon>
        <taxon>Cytophagia</taxon>
        <taxon>Cytophagales</taxon>
        <taxon>Flammeovirgaceae</taxon>
        <taxon>Algivirga</taxon>
    </lineage>
</organism>
<gene>
    <name evidence="1" type="ORF">GCM10023331_34130</name>
</gene>
<reference evidence="2" key="1">
    <citation type="journal article" date="2019" name="Int. J. Syst. Evol. Microbiol.">
        <title>The Global Catalogue of Microorganisms (GCM) 10K type strain sequencing project: providing services to taxonomists for standard genome sequencing and annotation.</title>
        <authorList>
            <consortium name="The Broad Institute Genomics Platform"/>
            <consortium name="The Broad Institute Genome Sequencing Center for Infectious Disease"/>
            <person name="Wu L."/>
            <person name="Ma J."/>
        </authorList>
    </citation>
    <scope>NUCLEOTIDE SEQUENCE [LARGE SCALE GENOMIC DNA]</scope>
    <source>
        <strain evidence="2">JCM 18326</strain>
    </source>
</reference>
<evidence type="ECO:0000313" key="1">
    <source>
        <dbReference type="EMBL" id="GAA4846545.1"/>
    </source>
</evidence>